<evidence type="ECO:0000256" key="1">
    <source>
        <dbReference type="SAM" id="Coils"/>
    </source>
</evidence>
<feature type="compositionally biased region" description="Basic and acidic residues" evidence="2">
    <location>
        <begin position="127"/>
        <end position="138"/>
    </location>
</feature>
<feature type="region of interest" description="Disordered" evidence="2">
    <location>
        <begin position="812"/>
        <end position="841"/>
    </location>
</feature>
<protein>
    <submittedName>
        <fullName evidence="3">Uncharacterized protein</fullName>
    </submittedName>
</protein>
<comment type="caution">
    <text evidence="3">The sequence shown here is derived from an EMBL/GenBank/DDBJ whole genome shotgun (WGS) entry which is preliminary data.</text>
</comment>
<organism evidence="3 4">
    <name type="scientific">Rubroshorea leprosula</name>
    <dbReference type="NCBI Taxonomy" id="152421"/>
    <lineage>
        <taxon>Eukaryota</taxon>
        <taxon>Viridiplantae</taxon>
        <taxon>Streptophyta</taxon>
        <taxon>Embryophyta</taxon>
        <taxon>Tracheophyta</taxon>
        <taxon>Spermatophyta</taxon>
        <taxon>Magnoliopsida</taxon>
        <taxon>eudicotyledons</taxon>
        <taxon>Gunneridae</taxon>
        <taxon>Pentapetalae</taxon>
        <taxon>rosids</taxon>
        <taxon>malvids</taxon>
        <taxon>Malvales</taxon>
        <taxon>Dipterocarpaceae</taxon>
        <taxon>Rubroshorea</taxon>
    </lineage>
</organism>
<dbReference type="AlphaFoldDB" id="A0AAV5K4C5"/>
<sequence length="841" mass="94408">MELITAVEAYFAFGIKGYTSVKRSFLLLRFCCQILAKSLRFRAVCALFETSTTVFQDQNQEIRVGSENVLSVLEFLRVLTPFLLLLYAEIEEMSSEGTMSVVGSEVMPLDYGSMDSESNPSPSSSERTVEERGNRRVVEEEEDEIPSNILEAGSDVDGCYDPELDIVSEVRGYVSELGSRGSLRGLVGNCNLLHHVLIRPAGVNERACSAPRDHWMPLHVHYLIAGLRFPIPELLVGLLLDYSIGITQLTPNAIRVVIGGRSEKGWYYFGPRSSSKGNKSLFSAGPSSIKGWKEKFFFVDDTEWSRRDAEVEQLSAWKAKKTNPKAIEAIELYGPSSLSEDGQVYKCCWGAAHPKEAKEEVQDFNRGGKGGVEREQLSSTFARASEVQPRPEPVMGGSEDNTNGTQKFSPPTGNSGSALSFLPCPPAAPALWGELLGLFDCDMIKFRALCICGTCLTSARRLSRLEFGFWGVTEDASEEVPPLQRKKRKVVEPEAKGDEVVEFVPRPSPPEVDAELREREEAVVQGPSKGKELIPPSSFQKSLFEATNTTWAKRFLNATLPEVDRRRARDEVVSQLGATVVGHALESASWTNALAQEYAESERDRASLQRQCEQLQKEREELQKEKEEWQKEKEEWQKEKREMQRRLDEVLPSVTELQNDNDVLSTKLVLKERKRKICEEKLEAQDKYIENMRKGAAELKKNVNLLVHNGMEEHIGNFLNSSVFEHIINLYRLPTAIVAFTNCRKKVKAQYPEVDVTTVTFREQEEGVEEDGESLSVDFRPLIKLRWERDIEGCTIFPPAFDAKLVAVGEEEEVPDVGEENQAIPAEVQPPEVHPVSSDEV</sequence>
<evidence type="ECO:0000313" key="4">
    <source>
        <dbReference type="Proteomes" id="UP001054252"/>
    </source>
</evidence>
<proteinExistence type="predicted"/>
<dbReference type="Proteomes" id="UP001054252">
    <property type="component" value="Unassembled WGS sequence"/>
</dbReference>
<evidence type="ECO:0000256" key="2">
    <source>
        <dbReference type="SAM" id="MobiDB-lite"/>
    </source>
</evidence>
<feature type="coiled-coil region" evidence="1">
    <location>
        <begin position="591"/>
        <end position="646"/>
    </location>
</feature>
<feature type="region of interest" description="Disordered" evidence="2">
    <location>
        <begin position="112"/>
        <end position="144"/>
    </location>
</feature>
<feature type="compositionally biased region" description="Polar residues" evidence="2">
    <location>
        <begin position="399"/>
        <end position="414"/>
    </location>
</feature>
<keyword evidence="4" id="KW-1185">Reference proteome</keyword>
<gene>
    <name evidence="3" type="ORF">SLEP1_g29567</name>
</gene>
<keyword evidence="1" id="KW-0175">Coiled coil</keyword>
<evidence type="ECO:0000313" key="3">
    <source>
        <dbReference type="EMBL" id="GKV19280.1"/>
    </source>
</evidence>
<feature type="compositionally biased region" description="Low complexity" evidence="2">
    <location>
        <begin position="116"/>
        <end position="126"/>
    </location>
</feature>
<feature type="region of interest" description="Disordered" evidence="2">
    <location>
        <begin position="383"/>
        <end position="414"/>
    </location>
</feature>
<accession>A0AAV5K4C5</accession>
<name>A0AAV5K4C5_9ROSI</name>
<dbReference type="EMBL" id="BPVZ01000052">
    <property type="protein sequence ID" value="GKV19280.1"/>
    <property type="molecule type" value="Genomic_DNA"/>
</dbReference>
<reference evidence="3 4" key="1">
    <citation type="journal article" date="2021" name="Commun. Biol.">
        <title>The genome of Shorea leprosula (Dipterocarpaceae) highlights the ecological relevance of drought in aseasonal tropical rainforests.</title>
        <authorList>
            <person name="Ng K.K.S."/>
            <person name="Kobayashi M.J."/>
            <person name="Fawcett J.A."/>
            <person name="Hatakeyama M."/>
            <person name="Paape T."/>
            <person name="Ng C.H."/>
            <person name="Ang C.C."/>
            <person name="Tnah L.H."/>
            <person name="Lee C.T."/>
            <person name="Nishiyama T."/>
            <person name="Sese J."/>
            <person name="O'Brien M.J."/>
            <person name="Copetti D."/>
            <person name="Mohd Noor M.I."/>
            <person name="Ong R.C."/>
            <person name="Putra M."/>
            <person name="Sireger I.Z."/>
            <person name="Indrioko S."/>
            <person name="Kosugi Y."/>
            <person name="Izuno A."/>
            <person name="Isagi Y."/>
            <person name="Lee S.L."/>
            <person name="Shimizu K.K."/>
        </authorList>
    </citation>
    <scope>NUCLEOTIDE SEQUENCE [LARGE SCALE GENOMIC DNA]</scope>
    <source>
        <strain evidence="3">214</strain>
    </source>
</reference>